<dbReference type="AlphaFoldDB" id="A0A7C3WVT2"/>
<dbReference type="InterPro" id="IPR003593">
    <property type="entry name" value="AAA+_ATPase"/>
</dbReference>
<name>A0A7C3WVT2_THEPE</name>
<keyword evidence="3 6" id="KW-0067">ATP-binding</keyword>
<evidence type="ECO:0000256" key="3">
    <source>
        <dbReference type="ARBA" id="ARBA00022840"/>
    </source>
</evidence>
<evidence type="ECO:0000256" key="2">
    <source>
        <dbReference type="ARBA" id="ARBA00022741"/>
    </source>
</evidence>
<evidence type="ECO:0000256" key="4">
    <source>
        <dbReference type="SAM" id="MobiDB-lite"/>
    </source>
</evidence>
<dbReference type="InterPro" id="IPR017871">
    <property type="entry name" value="ABC_transporter-like_CS"/>
</dbReference>
<dbReference type="CDD" id="cd03257">
    <property type="entry name" value="ABC_NikE_OppD_transporters"/>
    <property type="match status" value="1"/>
</dbReference>
<dbReference type="NCBIfam" id="TIGR01727">
    <property type="entry name" value="oligo_HPY"/>
    <property type="match status" value="1"/>
</dbReference>
<dbReference type="PANTHER" id="PTHR43776">
    <property type="entry name" value="TRANSPORT ATP-BINDING PROTEIN"/>
    <property type="match status" value="1"/>
</dbReference>
<sequence>MGEDKVLLQVENLKMWHTVRRGFFGGVVYIRAVDGVSFSIAPGEAVSVVGESGSGKTTLGKTILRLHEPTDGKLLFKGRDITHTPEKELLWFKRETGLVQQDPYGAMPSFMTIYRILEEPLIIHKVGTREERAEMIFKALEEVRLTPAEEFAFKYPHMLSGGQLQRVAIARALILKPSLVIADEPVSMLDASVRVEILTLMRELQEKRGISFIYITHDLSTTRYFSEWIFIMYAGHIVERAKTRVLLQNPLHPYTRALLAAIPDPDPENRKRFREVPPGEPPSLINPPPGCRFAPRCPYAFERCRSEEPPEFEVEPDHYVKCWLYVGAK</sequence>
<evidence type="ECO:0000259" key="5">
    <source>
        <dbReference type="PROSITE" id="PS50893"/>
    </source>
</evidence>
<dbReference type="GO" id="GO:0015833">
    <property type="term" value="P:peptide transport"/>
    <property type="evidence" value="ECO:0007669"/>
    <property type="project" value="InterPro"/>
</dbReference>
<evidence type="ECO:0000256" key="1">
    <source>
        <dbReference type="ARBA" id="ARBA00022448"/>
    </source>
</evidence>
<gene>
    <name evidence="6" type="ORF">ENV88_04825</name>
</gene>
<accession>A0A7C3WVT2</accession>
<feature type="compositionally biased region" description="Basic and acidic residues" evidence="4">
    <location>
        <begin position="267"/>
        <end position="277"/>
    </location>
</feature>
<dbReference type="InterPro" id="IPR050319">
    <property type="entry name" value="ABC_transp_ATP-bind"/>
</dbReference>
<reference evidence="6" key="1">
    <citation type="journal article" date="2020" name="mSystems">
        <title>Genome- and Community-Level Interaction Insights into Carbon Utilization and Element Cycling Functions of Hydrothermarchaeota in Hydrothermal Sediment.</title>
        <authorList>
            <person name="Zhou Z."/>
            <person name="Liu Y."/>
            <person name="Xu W."/>
            <person name="Pan J."/>
            <person name="Luo Z.H."/>
            <person name="Li M."/>
        </authorList>
    </citation>
    <scope>NUCLEOTIDE SEQUENCE [LARGE SCALE GENOMIC DNA]</scope>
    <source>
        <strain evidence="6">SpSt-8</strain>
    </source>
</reference>
<dbReference type="InterPro" id="IPR013563">
    <property type="entry name" value="Oligopep_ABC_C"/>
</dbReference>
<feature type="region of interest" description="Disordered" evidence="4">
    <location>
        <begin position="266"/>
        <end position="285"/>
    </location>
</feature>
<keyword evidence="2" id="KW-0547">Nucleotide-binding</keyword>
<dbReference type="PROSITE" id="PS00211">
    <property type="entry name" value="ABC_TRANSPORTER_1"/>
    <property type="match status" value="1"/>
</dbReference>
<dbReference type="PROSITE" id="PS50893">
    <property type="entry name" value="ABC_TRANSPORTER_2"/>
    <property type="match status" value="1"/>
</dbReference>
<dbReference type="GO" id="GO:0005524">
    <property type="term" value="F:ATP binding"/>
    <property type="evidence" value="ECO:0007669"/>
    <property type="project" value="UniProtKB-KW"/>
</dbReference>
<dbReference type="FunFam" id="3.40.50.300:FF:000016">
    <property type="entry name" value="Oligopeptide ABC transporter ATP-binding component"/>
    <property type="match status" value="1"/>
</dbReference>
<protein>
    <submittedName>
        <fullName evidence="6">ABC transporter ATP-binding protein</fullName>
    </submittedName>
</protein>
<proteinExistence type="predicted"/>
<dbReference type="Pfam" id="PF00005">
    <property type="entry name" value="ABC_tran"/>
    <property type="match status" value="1"/>
</dbReference>
<feature type="domain" description="ABC transporter" evidence="5">
    <location>
        <begin position="8"/>
        <end position="259"/>
    </location>
</feature>
<dbReference type="GO" id="GO:0055085">
    <property type="term" value="P:transmembrane transport"/>
    <property type="evidence" value="ECO:0007669"/>
    <property type="project" value="UniProtKB-ARBA"/>
</dbReference>
<dbReference type="SMART" id="SM00382">
    <property type="entry name" value="AAA"/>
    <property type="match status" value="1"/>
</dbReference>
<evidence type="ECO:0000313" key="6">
    <source>
        <dbReference type="EMBL" id="HGB25347.1"/>
    </source>
</evidence>
<dbReference type="EMBL" id="DTIB01000091">
    <property type="protein sequence ID" value="HGB25347.1"/>
    <property type="molecule type" value="Genomic_DNA"/>
</dbReference>
<dbReference type="InterPro" id="IPR027417">
    <property type="entry name" value="P-loop_NTPase"/>
</dbReference>
<comment type="caution">
    <text evidence="6">The sequence shown here is derived from an EMBL/GenBank/DDBJ whole genome shotgun (WGS) entry which is preliminary data.</text>
</comment>
<dbReference type="Pfam" id="PF08352">
    <property type="entry name" value="oligo_HPY"/>
    <property type="match status" value="1"/>
</dbReference>
<dbReference type="InterPro" id="IPR003439">
    <property type="entry name" value="ABC_transporter-like_ATP-bd"/>
</dbReference>
<dbReference type="PANTHER" id="PTHR43776:SF8">
    <property type="entry name" value="ABC TRANSPORTER, ATP-BINDING PROTEIN"/>
    <property type="match status" value="1"/>
</dbReference>
<organism evidence="6">
    <name type="scientific">Thermofilum pendens</name>
    <dbReference type="NCBI Taxonomy" id="2269"/>
    <lineage>
        <taxon>Archaea</taxon>
        <taxon>Thermoproteota</taxon>
        <taxon>Thermoprotei</taxon>
        <taxon>Thermofilales</taxon>
        <taxon>Thermofilaceae</taxon>
        <taxon>Thermofilum</taxon>
    </lineage>
</organism>
<dbReference type="Gene3D" id="3.40.50.300">
    <property type="entry name" value="P-loop containing nucleotide triphosphate hydrolases"/>
    <property type="match status" value="1"/>
</dbReference>
<dbReference type="GO" id="GO:0016887">
    <property type="term" value="F:ATP hydrolysis activity"/>
    <property type="evidence" value="ECO:0007669"/>
    <property type="project" value="InterPro"/>
</dbReference>
<keyword evidence="1" id="KW-0813">Transport</keyword>
<dbReference type="SUPFAM" id="SSF52540">
    <property type="entry name" value="P-loop containing nucleoside triphosphate hydrolases"/>
    <property type="match status" value="1"/>
</dbReference>